<dbReference type="PRINTS" id="PR00411">
    <property type="entry name" value="PNDRDTASEI"/>
</dbReference>
<evidence type="ECO:0000313" key="7">
    <source>
        <dbReference type="EMBL" id="HJF66556.1"/>
    </source>
</evidence>
<accession>A0A9D3A2D4</accession>
<evidence type="ECO:0000256" key="3">
    <source>
        <dbReference type="ARBA" id="ARBA00022827"/>
    </source>
</evidence>
<dbReference type="SUPFAM" id="SSF51905">
    <property type="entry name" value="FAD/NAD(P)-binding domain"/>
    <property type="match status" value="1"/>
</dbReference>
<evidence type="ECO:0000313" key="8">
    <source>
        <dbReference type="Proteomes" id="UP000786989"/>
    </source>
</evidence>
<feature type="signal peptide" evidence="5">
    <location>
        <begin position="1"/>
        <end position="29"/>
    </location>
</feature>
<keyword evidence="5" id="KW-0732">Signal</keyword>
<comment type="cofactor">
    <cofactor evidence="1">
        <name>FAD</name>
        <dbReference type="ChEBI" id="CHEBI:57692"/>
    </cofactor>
</comment>
<dbReference type="PROSITE" id="PS51257">
    <property type="entry name" value="PROKAR_LIPOPROTEIN"/>
    <property type="match status" value="1"/>
</dbReference>
<dbReference type="InterPro" id="IPR036188">
    <property type="entry name" value="FAD/NAD-bd_sf"/>
</dbReference>
<keyword evidence="2" id="KW-0285">Flavoprotein</keyword>
<dbReference type="InterPro" id="IPR006311">
    <property type="entry name" value="TAT_signal"/>
</dbReference>
<evidence type="ECO:0000256" key="5">
    <source>
        <dbReference type="SAM" id="SignalP"/>
    </source>
</evidence>
<feature type="chain" id="PRO_5038780845" evidence="5">
    <location>
        <begin position="30"/>
        <end position="571"/>
    </location>
</feature>
<keyword evidence="4" id="KW-0560">Oxidoreductase</keyword>
<dbReference type="GO" id="GO:0033765">
    <property type="term" value="F:steroid dehydrogenase activity, acting on the CH-CH group of donors"/>
    <property type="evidence" value="ECO:0007669"/>
    <property type="project" value="UniProtKB-ARBA"/>
</dbReference>
<evidence type="ECO:0000256" key="4">
    <source>
        <dbReference type="ARBA" id="ARBA00023002"/>
    </source>
</evidence>
<reference evidence="7" key="2">
    <citation type="submission" date="2021-09" db="EMBL/GenBank/DDBJ databases">
        <authorList>
            <person name="Gilroy R."/>
        </authorList>
    </citation>
    <scope>NUCLEOTIDE SEQUENCE</scope>
    <source>
        <strain evidence="7">ChiGjej6B6-11269</strain>
    </source>
</reference>
<dbReference type="PANTHER" id="PTHR43400:SF7">
    <property type="entry name" value="FAD-DEPENDENT OXIDOREDUCTASE 2 FAD BINDING DOMAIN-CONTAINING PROTEIN"/>
    <property type="match status" value="1"/>
</dbReference>
<organism evidence="7 8">
    <name type="scientific">Slackia equolifaciens</name>
    <dbReference type="NCBI Taxonomy" id="498718"/>
    <lineage>
        <taxon>Bacteria</taxon>
        <taxon>Bacillati</taxon>
        <taxon>Actinomycetota</taxon>
        <taxon>Coriobacteriia</taxon>
        <taxon>Eggerthellales</taxon>
        <taxon>Eggerthellaceae</taxon>
        <taxon>Slackia</taxon>
    </lineage>
</organism>
<evidence type="ECO:0000259" key="6">
    <source>
        <dbReference type="Pfam" id="PF00890"/>
    </source>
</evidence>
<dbReference type="InterPro" id="IPR050315">
    <property type="entry name" value="FAD-oxidoreductase_2"/>
</dbReference>
<dbReference type="Proteomes" id="UP000786989">
    <property type="component" value="Unassembled WGS sequence"/>
</dbReference>
<keyword evidence="3" id="KW-0274">FAD</keyword>
<dbReference type="Gene3D" id="3.50.50.60">
    <property type="entry name" value="FAD/NAD(P)-binding domain"/>
    <property type="match status" value="1"/>
</dbReference>
<dbReference type="PANTHER" id="PTHR43400">
    <property type="entry name" value="FUMARATE REDUCTASE"/>
    <property type="match status" value="1"/>
</dbReference>
<dbReference type="InterPro" id="IPR027477">
    <property type="entry name" value="Succ_DH/fumarate_Rdtase_cat_sf"/>
</dbReference>
<name>A0A9D3A2D4_9ACTN</name>
<dbReference type="AlphaFoldDB" id="A0A9D3A2D4"/>
<gene>
    <name evidence="7" type="ORF">K8U77_10655</name>
</gene>
<protein>
    <submittedName>
        <fullName evidence="7">FAD-dependent oxidoreductase</fullName>
    </submittedName>
</protein>
<dbReference type="InterPro" id="IPR003953">
    <property type="entry name" value="FAD-dep_OxRdtase_2_FAD-bd"/>
</dbReference>
<evidence type="ECO:0000256" key="2">
    <source>
        <dbReference type="ARBA" id="ARBA00022630"/>
    </source>
</evidence>
<dbReference type="EMBL" id="DYWI01000203">
    <property type="protein sequence ID" value="HJF66556.1"/>
    <property type="molecule type" value="Genomic_DNA"/>
</dbReference>
<dbReference type="Pfam" id="PF00890">
    <property type="entry name" value="FAD_binding_2"/>
    <property type="match status" value="1"/>
</dbReference>
<reference evidence="7" key="1">
    <citation type="journal article" date="2021" name="PeerJ">
        <title>Extensive microbial diversity within the chicken gut microbiome revealed by metagenomics and culture.</title>
        <authorList>
            <person name="Gilroy R."/>
            <person name="Ravi A."/>
            <person name="Getino M."/>
            <person name="Pursley I."/>
            <person name="Horton D.L."/>
            <person name="Alikhan N.F."/>
            <person name="Baker D."/>
            <person name="Gharbi K."/>
            <person name="Hall N."/>
            <person name="Watson M."/>
            <person name="Adriaenssens E.M."/>
            <person name="Foster-Nyarko E."/>
            <person name="Jarju S."/>
            <person name="Secka A."/>
            <person name="Antonio M."/>
            <person name="Oren A."/>
            <person name="Chaudhuri R.R."/>
            <person name="La Ragione R."/>
            <person name="Hildebrand F."/>
            <person name="Pallen M.J."/>
        </authorList>
    </citation>
    <scope>NUCLEOTIDE SEQUENCE</scope>
    <source>
        <strain evidence="7">ChiGjej6B6-11269</strain>
    </source>
</reference>
<feature type="domain" description="FAD-dependent oxidoreductase 2 FAD-binding" evidence="6">
    <location>
        <begin position="82"/>
        <end position="538"/>
    </location>
</feature>
<sequence>MMKKTLDRRTFILGGGALGAAAAGSIALASCAPQTVESEEAPKQELSDDFVMDAQKADAKWSFEIPPEPIPEDQITETVEADVIVVGAGTSGLCTAVSAAEQGLSVTLISASKAPVSRGGSNFAVNSKIMEREGIPPVDIDSVANRERMMASNNIDQNKWMRFLNNSEESMNWLVDLMEDHGVQMTIEMSPPEKLFPKGDIQHVSPAAHAAIDENTVAGIGQPLIVNALAEILQELGGTVVYRMKAEQLIRDDNNTGRVSAVIAQNLQEETYVKYVGTKAIVLATGDFSADKEMMRKYCPSMLSLIADDAGEDYDIGLYTKGLFKGEGHKMGLWVGAGWQHTVPNAPMVNVAQGTAAHAFCGHCGLALNVNGERFSNELAMHSFTGRAVLMQPEGAEFPIWGTNYAKDNGPWYVDGSHDDEPLSAEEMLASWDADAEAGYFTKADTLEELIDALGLPKEKALASIERYNELCEKGVDEDFHKRSDQMIPVRDAPFYGMRQEGRFLTVLGGLRTNVNLQVCQDDDTPIEGLYNVGTMVGDFASDTYTFLMEGLNYGSCITFGYLLGRDLAKL</sequence>
<dbReference type="PROSITE" id="PS51318">
    <property type="entry name" value="TAT"/>
    <property type="match status" value="1"/>
</dbReference>
<dbReference type="SUPFAM" id="SSF56425">
    <property type="entry name" value="Succinate dehydrogenase/fumarate reductase flavoprotein, catalytic domain"/>
    <property type="match status" value="1"/>
</dbReference>
<comment type="caution">
    <text evidence="7">The sequence shown here is derived from an EMBL/GenBank/DDBJ whole genome shotgun (WGS) entry which is preliminary data.</text>
</comment>
<dbReference type="Gene3D" id="3.90.700.10">
    <property type="entry name" value="Succinate dehydrogenase/fumarate reductase flavoprotein, catalytic domain"/>
    <property type="match status" value="1"/>
</dbReference>
<evidence type="ECO:0000256" key="1">
    <source>
        <dbReference type="ARBA" id="ARBA00001974"/>
    </source>
</evidence>
<proteinExistence type="predicted"/>